<dbReference type="Pfam" id="PF02397">
    <property type="entry name" value="Bac_transf"/>
    <property type="match status" value="1"/>
</dbReference>
<dbReference type="PANTHER" id="PTHR30576">
    <property type="entry name" value="COLANIC BIOSYNTHESIS UDP-GLUCOSE LIPID CARRIER TRANSFERASE"/>
    <property type="match status" value="1"/>
</dbReference>
<feature type="transmembrane region" description="Helical" evidence="2">
    <location>
        <begin position="264"/>
        <end position="288"/>
    </location>
</feature>
<feature type="transmembrane region" description="Helical" evidence="2">
    <location>
        <begin position="109"/>
        <end position="126"/>
    </location>
</feature>
<feature type="transmembrane region" description="Helical" evidence="2">
    <location>
        <begin position="86"/>
        <end position="103"/>
    </location>
</feature>
<feature type="transmembrane region" description="Helical" evidence="2">
    <location>
        <begin position="46"/>
        <end position="66"/>
    </location>
</feature>
<keyword evidence="2" id="KW-1133">Transmembrane helix</keyword>
<feature type="domain" description="Bacterial sugar transferase" evidence="3">
    <location>
        <begin position="262"/>
        <end position="448"/>
    </location>
</feature>
<dbReference type="AlphaFoldDB" id="A0A1G2MY23"/>
<evidence type="ECO:0000313" key="5">
    <source>
        <dbReference type="Proteomes" id="UP000178089"/>
    </source>
</evidence>
<sequence>MTSISGHRRVLFLAVGDLIAYIFSLILTLTVRYGSLPHRSLFYDHIPSFAILFVLFLLISFSAGLYDKQLVVLRGRIEGLLLRVQAINFLIGIVFFYFAPVLIAPKANLFIYIIISTVTLFVWRRIMFPVVTVSRKQVAIIVGAGEDIADLFEEINTAGRYEIIFEERIEPSDSVNEMVGRISEAVNKNKASVIVANLHDPRVEAAIPFLYSLIFSGVQIIDAGKIYESIFDRIPLSMVGKRWLIENSGTALGNRRTYDILKRFVDIVIGSILGIISLVFYPLVYLAIRFDDRGPLIITQDRTGKNGRHIRMTKFRSMNADDGGAYKHNGGKTALKITKVGRFIRLTRIDELPQLWSVVKGDQSLIGPRPELPALVKIYEKEIPYYNVRHLIKPGLSGWAQISHKAHPHHAVAIDDTRDKLSYDLYYVKNRSFTLDTRIALQTVKSILSKQGV</sequence>
<protein>
    <recommendedName>
        <fullName evidence="3">Bacterial sugar transferase domain-containing protein</fullName>
    </recommendedName>
</protein>
<keyword evidence="2" id="KW-0812">Transmembrane</keyword>
<evidence type="ECO:0000256" key="1">
    <source>
        <dbReference type="ARBA" id="ARBA00006464"/>
    </source>
</evidence>
<dbReference type="PANTHER" id="PTHR30576:SF0">
    <property type="entry name" value="UNDECAPRENYL-PHOSPHATE N-ACETYLGALACTOSAMINYL 1-PHOSPHATE TRANSFERASE-RELATED"/>
    <property type="match status" value="1"/>
</dbReference>
<comment type="caution">
    <text evidence="4">The sequence shown here is derived from an EMBL/GenBank/DDBJ whole genome shotgun (WGS) entry which is preliminary data.</text>
</comment>
<accession>A0A1G2MY23</accession>
<organism evidence="4 5">
    <name type="scientific">Candidatus Taylorbacteria bacterium RIFCSPHIGHO2_12_FULL_45_16</name>
    <dbReference type="NCBI Taxonomy" id="1802315"/>
    <lineage>
        <taxon>Bacteria</taxon>
        <taxon>Candidatus Tayloriibacteriota</taxon>
    </lineage>
</organism>
<gene>
    <name evidence="4" type="ORF">A3F51_02235</name>
</gene>
<evidence type="ECO:0000256" key="2">
    <source>
        <dbReference type="SAM" id="Phobius"/>
    </source>
</evidence>
<name>A0A1G2MY23_9BACT</name>
<comment type="similarity">
    <text evidence="1">Belongs to the bacterial sugar transferase family.</text>
</comment>
<evidence type="ECO:0000259" key="3">
    <source>
        <dbReference type="Pfam" id="PF02397"/>
    </source>
</evidence>
<reference evidence="4 5" key="1">
    <citation type="journal article" date="2016" name="Nat. Commun.">
        <title>Thousands of microbial genomes shed light on interconnected biogeochemical processes in an aquifer system.</title>
        <authorList>
            <person name="Anantharaman K."/>
            <person name="Brown C.T."/>
            <person name="Hug L.A."/>
            <person name="Sharon I."/>
            <person name="Castelle C.J."/>
            <person name="Probst A.J."/>
            <person name="Thomas B.C."/>
            <person name="Singh A."/>
            <person name="Wilkins M.J."/>
            <person name="Karaoz U."/>
            <person name="Brodie E.L."/>
            <person name="Williams K.H."/>
            <person name="Hubbard S.S."/>
            <person name="Banfield J.F."/>
        </authorList>
    </citation>
    <scope>NUCLEOTIDE SEQUENCE [LARGE SCALE GENOMIC DNA]</scope>
</reference>
<dbReference type="GO" id="GO:0016780">
    <property type="term" value="F:phosphotransferase activity, for other substituted phosphate groups"/>
    <property type="evidence" value="ECO:0007669"/>
    <property type="project" value="TreeGrafter"/>
</dbReference>
<dbReference type="Proteomes" id="UP000178089">
    <property type="component" value="Unassembled WGS sequence"/>
</dbReference>
<proteinExistence type="inferred from homology"/>
<dbReference type="STRING" id="1802315.A3F51_02235"/>
<dbReference type="EMBL" id="MHRT01000007">
    <property type="protein sequence ID" value="OHA28780.1"/>
    <property type="molecule type" value="Genomic_DNA"/>
</dbReference>
<evidence type="ECO:0000313" key="4">
    <source>
        <dbReference type="EMBL" id="OHA28780.1"/>
    </source>
</evidence>
<keyword evidence="2" id="KW-0472">Membrane</keyword>
<feature type="transmembrane region" description="Helical" evidence="2">
    <location>
        <begin position="12"/>
        <end position="34"/>
    </location>
</feature>
<dbReference type="InterPro" id="IPR003362">
    <property type="entry name" value="Bact_transf"/>
</dbReference>